<keyword evidence="2" id="KW-1185">Reference proteome</keyword>
<proteinExistence type="predicted"/>
<evidence type="ECO:0000313" key="1">
    <source>
        <dbReference type="EMBL" id="MBM6928156.1"/>
    </source>
</evidence>
<dbReference type="Proteomes" id="UP000777002">
    <property type="component" value="Unassembled WGS sequence"/>
</dbReference>
<dbReference type="EMBL" id="JACJKX010000003">
    <property type="protein sequence ID" value="MBM6928156.1"/>
    <property type="molecule type" value="Genomic_DNA"/>
</dbReference>
<dbReference type="RefSeq" id="WP_205049757.1">
    <property type="nucleotide sequence ID" value="NZ_JACJKX010000003.1"/>
</dbReference>
<accession>A0ABS2GSK6</accession>
<reference evidence="1 2" key="1">
    <citation type="journal article" date="2021" name="Sci. Rep.">
        <title>The distribution of antibiotic resistance genes in chicken gut microbiota commensals.</title>
        <authorList>
            <person name="Juricova H."/>
            <person name="Matiasovicova J."/>
            <person name="Kubasova T."/>
            <person name="Cejkova D."/>
            <person name="Rychlik I."/>
        </authorList>
    </citation>
    <scope>NUCLEOTIDE SEQUENCE [LARGE SCALE GENOMIC DNA]</scope>
    <source>
        <strain evidence="1 2">An562</strain>
    </source>
</reference>
<comment type="caution">
    <text evidence="1">The sequence shown here is derived from an EMBL/GenBank/DDBJ whole genome shotgun (WGS) entry which is preliminary data.</text>
</comment>
<evidence type="ECO:0000313" key="2">
    <source>
        <dbReference type="Proteomes" id="UP000777002"/>
    </source>
</evidence>
<protein>
    <submittedName>
        <fullName evidence="1">Uncharacterized protein</fullName>
    </submittedName>
</protein>
<gene>
    <name evidence="1" type="ORF">H5985_02585</name>
</gene>
<name>A0ABS2GSK6_9BURK</name>
<sequence length="193" mass="22190">MPKSKHRKNAKGKKLLHKKKFTYSTIWLPEEQINAIKNLFLNAEMIAEIKLVRGMCNYDDVACMRDTMNFCSWCSVYLYNITKTLNDEWIKDSYSVFLEAQDAFHTYYQRGIKAGALDDPTVRFVATGDESVKIRDGMLVAGDVCQQMLDTAPKHFIRLFCAMKDYLAGRGAGRLEYNSNEIEQRINHALHGC</sequence>
<organism evidence="1 2">
    <name type="scientific">Parasutterella secunda</name>
    <dbReference type="NCBI Taxonomy" id="626947"/>
    <lineage>
        <taxon>Bacteria</taxon>
        <taxon>Pseudomonadati</taxon>
        <taxon>Pseudomonadota</taxon>
        <taxon>Betaproteobacteria</taxon>
        <taxon>Burkholderiales</taxon>
        <taxon>Sutterellaceae</taxon>
        <taxon>Parasutterella</taxon>
    </lineage>
</organism>